<comment type="caution">
    <text evidence="2">The sequence shown here is derived from an EMBL/GenBank/DDBJ whole genome shotgun (WGS) entry which is preliminary data.</text>
</comment>
<feature type="coiled-coil region" evidence="1">
    <location>
        <begin position="86"/>
        <end position="120"/>
    </location>
</feature>
<evidence type="ECO:0000313" key="3">
    <source>
        <dbReference type="Proteomes" id="UP000730739"/>
    </source>
</evidence>
<proteinExistence type="predicted"/>
<organism evidence="2 3">
    <name type="scientific">Sinorhizobium kostiense</name>
    <dbReference type="NCBI Taxonomy" id="76747"/>
    <lineage>
        <taxon>Bacteria</taxon>
        <taxon>Pseudomonadati</taxon>
        <taxon>Pseudomonadota</taxon>
        <taxon>Alphaproteobacteria</taxon>
        <taxon>Hyphomicrobiales</taxon>
        <taxon>Rhizobiaceae</taxon>
        <taxon>Sinorhizobium/Ensifer group</taxon>
        <taxon>Sinorhizobium</taxon>
    </lineage>
</organism>
<feature type="coiled-coil region" evidence="1">
    <location>
        <begin position="24"/>
        <end position="61"/>
    </location>
</feature>
<evidence type="ECO:0000313" key="2">
    <source>
        <dbReference type="EMBL" id="MBP2236269.1"/>
    </source>
</evidence>
<protein>
    <submittedName>
        <fullName evidence="2">Chromosome segregation ATPase</fullName>
    </submittedName>
</protein>
<keyword evidence="3" id="KW-1185">Reference proteome</keyword>
<keyword evidence="1" id="KW-0175">Coiled coil</keyword>
<reference evidence="2 3" key="1">
    <citation type="submission" date="2021-03" db="EMBL/GenBank/DDBJ databases">
        <title>Genomic Encyclopedia of Type Strains, Phase IV (KMG-IV): sequencing the most valuable type-strain genomes for metagenomic binning, comparative biology and taxonomic classification.</title>
        <authorList>
            <person name="Goeker M."/>
        </authorList>
    </citation>
    <scope>NUCLEOTIDE SEQUENCE [LARGE SCALE GENOMIC DNA]</scope>
    <source>
        <strain evidence="2 3">DSM 13372</strain>
    </source>
</reference>
<gene>
    <name evidence="2" type="ORF">J2Z31_002783</name>
</gene>
<dbReference type="EMBL" id="JAGILA010000003">
    <property type="protein sequence ID" value="MBP2236269.1"/>
    <property type="molecule type" value="Genomic_DNA"/>
</dbReference>
<dbReference type="Proteomes" id="UP000730739">
    <property type="component" value="Unassembled WGS sequence"/>
</dbReference>
<dbReference type="RefSeq" id="WP_028002619.1">
    <property type="nucleotide sequence ID" value="NZ_JAGILA010000003.1"/>
</dbReference>
<sequence>MPRAIPAADAAAIGQLVRLRSARETRLARRLKELEERFERIEREKTSAERLLNDISRREDEASPIRKMSPGKLVTGRALLLASQKLELIGRERSLAQARVEELDAERAGLSRMLKECRTELALARRKAARMDALASPDS</sequence>
<accession>A0ABS4R0R4</accession>
<name>A0ABS4R0R4_9HYPH</name>
<evidence type="ECO:0000256" key="1">
    <source>
        <dbReference type="SAM" id="Coils"/>
    </source>
</evidence>